<accession>A0A914ZF42</accession>
<proteinExistence type="predicted"/>
<dbReference type="Proteomes" id="UP000887569">
    <property type="component" value="Unplaced"/>
</dbReference>
<protein>
    <submittedName>
        <fullName evidence="2">MAM domain-containing protein</fullName>
    </submittedName>
</protein>
<dbReference type="WBParaSite" id="PgB03_g022_t01">
    <property type="protein sequence ID" value="PgB03_g022_t01"/>
    <property type="gene ID" value="PgB03_g022"/>
</dbReference>
<sequence length="169" mass="18726">GGLFDIDSLRCNTTGGCLFDRSMCSYRNSDLADKASFRMVSVLNQRFVQASVPPGGIAILEVETRFHEAHLVVFDLLEFSEGGKLSACCLKPQNQPQELFCPFATESQATPVLWHTSRITCPSGTTKLMFVCENYGQLQGSCSIDNIRLHKTVDVLELEPCQKNTLRST</sequence>
<name>A0A914ZF42_PARUN</name>
<organism evidence="1 2">
    <name type="scientific">Parascaris univalens</name>
    <name type="common">Nematode worm</name>
    <dbReference type="NCBI Taxonomy" id="6257"/>
    <lineage>
        <taxon>Eukaryota</taxon>
        <taxon>Metazoa</taxon>
        <taxon>Ecdysozoa</taxon>
        <taxon>Nematoda</taxon>
        <taxon>Chromadorea</taxon>
        <taxon>Rhabditida</taxon>
        <taxon>Spirurina</taxon>
        <taxon>Ascaridomorpha</taxon>
        <taxon>Ascaridoidea</taxon>
        <taxon>Ascarididae</taxon>
        <taxon>Parascaris</taxon>
    </lineage>
</organism>
<dbReference type="AlphaFoldDB" id="A0A914ZF42"/>
<reference evidence="2" key="1">
    <citation type="submission" date="2022-11" db="UniProtKB">
        <authorList>
            <consortium name="WormBaseParasite"/>
        </authorList>
    </citation>
    <scope>IDENTIFICATION</scope>
</reference>
<keyword evidence="1" id="KW-1185">Reference proteome</keyword>
<evidence type="ECO:0000313" key="2">
    <source>
        <dbReference type="WBParaSite" id="PgB03_g022_t01"/>
    </source>
</evidence>
<evidence type="ECO:0000313" key="1">
    <source>
        <dbReference type="Proteomes" id="UP000887569"/>
    </source>
</evidence>